<evidence type="ECO:0000313" key="3">
    <source>
        <dbReference type="Proteomes" id="UP000584867"/>
    </source>
</evidence>
<reference evidence="2 3" key="1">
    <citation type="submission" date="2020-08" db="EMBL/GenBank/DDBJ databases">
        <title>Genomic Encyclopedia of Type Strains, Phase IV (KMG-V): Genome sequencing to study the core and pangenomes of soil and plant-associated prokaryotes.</title>
        <authorList>
            <person name="Whitman W."/>
        </authorList>
    </citation>
    <scope>NUCLEOTIDE SEQUENCE [LARGE SCALE GENOMIC DNA]</scope>
    <source>
        <strain evidence="2 3">X5P3</strain>
    </source>
</reference>
<gene>
    <name evidence="2" type="ORF">HDF15_004465</name>
</gene>
<organism evidence="2 3">
    <name type="scientific">Granulicella mallensis</name>
    <dbReference type="NCBI Taxonomy" id="940614"/>
    <lineage>
        <taxon>Bacteria</taxon>
        <taxon>Pseudomonadati</taxon>
        <taxon>Acidobacteriota</taxon>
        <taxon>Terriglobia</taxon>
        <taxon>Terriglobales</taxon>
        <taxon>Acidobacteriaceae</taxon>
        <taxon>Granulicella</taxon>
    </lineage>
</organism>
<keyword evidence="1" id="KW-0472">Membrane</keyword>
<protein>
    <submittedName>
        <fullName evidence="2">Uncharacterized protein</fullName>
    </submittedName>
</protein>
<keyword evidence="1" id="KW-0812">Transmembrane</keyword>
<evidence type="ECO:0000256" key="1">
    <source>
        <dbReference type="SAM" id="Phobius"/>
    </source>
</evidence>
<feature type="transmembrane region" description="Helical" evidence="1">
    <location>
        <begin position="20"/>
        <end position="41"/>
    </location>
</feature>
<dbReference type="EMBL" id="JACHIO010000023">
    <property type="protein sequence ID" value="MBB5066093.1"/>
    <property type="molecule type" value="Genomic_DNA"/>
</dbReference>
<dbReference type="AlphaFoldDB" id="A0A7W8EAY1"/>
<proteinExistence type="predicted"/>
<dbReference type="Proteomes" id="UP000584867">
    <property type="component" value="Unassembled WGS sequence"/>
</dbReference>
<keyword evidence="1" id="KW-1133">Transmembrane helix</keyword>
<name>A0A7W8EAY1_9BACT</name>
<sequence>MHTLEAVKVALHNASDLTLLGIILVFVMSATNLALTLFYTWRNTRKTNFINTVTSSRIEWIGSLREKMSNFIATAIALKYIPANDPRAENKRVELDSLRYSIFLHLNPDTEPDKEIQSLVLDLHSGTEATAIVRLRSLTQRYFKNEWERVKDEAEDGRLKAKRIDHKEAASLATQSSQKAV</sequence>
<evidence type="ECO:0000313" key="2">
    <source>
        <dbReference type="EMBL" id="MBB5066093.1"/>
    </source>
</evidence>
<accession>A0A7W8EAY1</accession>
<comment type="caution">
    <text evidence="2">The sequence shown here is derived from an EMBL/GenBank/DDBJ whole genome shotgun (WGS) entry which is preliminary data.</text>
</comment>